<dbReference type="InterPro" id="IPR011990">
    <property type="entry name" value="TPR-like_helical_dom_sf"/>
</dbReference>
<evidence type="ECO:0000256" key="1">
    <source>
        <dbReference type="ARBA" id="ARBA00022737"/>
    </source>
</evidence>
<keyword evidence="1" id="KW-0677">Repeat</keyword>
<evidence type="ECO:0000256" key="2">
    <source>
        <dbReference type="ARBA" id="ARBA00022803"/>
    </source>
</evidence>
<dbReference type="PANTHER" id="PTHR44227">
    <property type="match status" value="1"/>
</dbReference>
<dbReference type="Pfam" id="PF13432">
    <property type="entry name" value="TPR_16"/>
    <property type="match status" value="1"/>
</dbReference>
<keyword evidence="2" id="KW-0802">TPR repeat</keyword>
<evidence type="ECO:0000313" key="4">
    <source>
        <dbReference type="EMBL" id="MDP1027145.1"/>
    </source>
</evidence>
<dbReference type="RefSeq" id="WP_305172861.1">
    <property type="nucleotide sequence ID" value="NZ_JAUUDS010000003.1"/>
</dbReference>
<proteinExistence type="predicted"/>
<evidence type="ECO:0000256" key="3">
    <source>
        <dbReference type="SAM" id="MobiDB-lite"/>
    </source>
</evidence>
<organism evidence="4 5">
    <name type="scientific">Sphingomonas aurea</name>
    <dbReference type="NCBI Taxonomy" id="3063994"/>
    <lineage>
        <taxon>Bacteria</taxon>
        <taxon>Pseudomonadati</taxon>
        <taxon>Pseudomonadota</taxon>
        <taxon>Alphaproteobacteria</taxon>
        <taxon>Sphingomonadales</taxon>
        <taxon>Sphingomonadaceae</taxon>
        <taxon>Sphingomonas</taxon>
    </lineage>
</organism>
<dbReference type="EMBL" id="JAUUDS010000003">
    <property type="protein sequence ID" value="MDP1027145.1"/>
    <property type="molecule type" value="Genomic_DNA"/>
</dbReference>
<gene>
    <name evidence="4" type="ORF">Q5H91_07975</name>
</gene>
<dbReference type="Gene3D" id="1.25.40.10">
    <property type="entry name" value="Tetratricopeptide repeat domain"/>
    <property type="match status" value="2"/>
</dbReference>
<dbReference type="SMART" id="SM00028">
    <property type="entry name" value="TPR"/>
    <property type="match status" value="5"/>
</dbReference>
<name>A0ABT9EJK1_9SPHN</name>
<accession>A0ABT9EJK1</accession>
<dbReference type="SUPFAM" id="SSF48452">
    <property type="entry name" value="TPR-like"/>
    <property type="match status" value="2"/>
</dbReference>
<comment type="caution">
    <text evidence="4">The sequence shown here is derived from an EMBL/GenBank/DDBJ whole genome shotgun (WGS) entry which is preliminary data.</text>
</comment>
<feature type="region of interest" description="Disordered" evidence="3">
    <location>
        <begin position="516"/>
        <end position="538"/>
    </location>
</feature>
<sequence length="538" mass="57160">MTRNARPARDRQRLRAGTAAVLLMIAPVLAGCKSAAERAAEASAKAQQLASAGLYGAAQAEFDIAVQARDDLPDLWILRARNQIAMQDYAGAFASYRNALDQDRTNREALDALSQLALASNRIDDARDYAEQILALAPEDPMAQLVLATVAFRTGRYDTAAQSVAKLLAQTPDNERALVLSSRLEQRRDRFAQAIALLEPIFKAGGGSDELRQQLTQLYAQQADGPGLLSIARRDAADRAQDAVAQRSFGKQLALSGDLNEAAVAFDAAHKIAPGDASRAKTVQALADVDVDPAAIAAAVDTLSAPQPDFVVALAEYAIARGSYPVAASLLSAHPSADGATAIDRDGVLAFLAAVGGQGDDARRRADAVLAEDSGEPYALMARSLAEMAAGNGDAALRDARGVVGDNQGFAPGYAVLARILTARGDKLLAEKAYFDAVNADDDDPIALRQLVTLLLARDRGIDAQNYLRSYTMHHPDSLFGWSLRRAVCQRIGDSACAKRATTLIARLHGAKLAVPPVPDDERSGERDYRDDYASDGS</sequence>
<dbReference type="PROSITE" id="PS51257">
    <property type="entry name" value="PROKAR_LIPOPROTEIN"/>
    <property type="match status" value="1"/>
</dbReference>
<protein>
    <submittedName>
        <fullName evidence="4">Tetratricopeptide repeat protein</fullName>
    </submittedName>
</protein>
<dbReference type="InterPro" id="IPR019734">
    <property type="entry name" value="TPR_rpt"/>
</dbReference>
<dbReference type="PANTHER" id="PTHR44227:SF3">
    <property type="entry name" value="PROTEIN O-MANNOSYL-TRANSFERASE TMTC4"/>
    <property type="match status" value="1"/>
</dbReference>
<reference evidence="4 5" key="1">
    <citation type="submission" date="2023-07" db="EMBL/GenBank/DDBJ databases">
        <authorList>
            <person name="Kim M.K."/>
        </authorList>
    </citation>
    <scope>NUCLEOTIDE SEQUENCE [LARGE SCALE GENOMIC DNA]</scope>
    <source>
        <strain evidence="4 5">KR1UV-12</strain>
    </source>
</reference>
<dbReference type="Proteomes" id="UP001230685">
    <property type="component" value="Unassembled WGS sequence"/>
</dbReference>
<dbReference type="InterPro" id="IPR052346">
    <property type="entry name" value="O-mannosyl-transferase_TMTC"/>
</dbReference>
<evidence type="ECO:0000313" key="5">
    <source>
        <dbReference type="Proteomes" id="UP001230685"/>
    </source>
</evidence>
<keyword evidence="5" id="KW-1185">Reference proteome</keyword>
<feature type="compositionally biased region" description="Basic and acidic residues" evidence="3">
    <location>
        <begin position="520"/>
        <end position="538"/>
    </location>
</feature>